<keyword evidence="10" id="KW-0998">Cell outer membrane</keyword>
<comment type="caution">
    <text evidence="12">The sequence shown here is derived from an EMBL/GenBank/DDBJ whole genome shotgun (WGS) entry which is preliminary data.</text>
</comment>
<dbReference type="Gene3D" id="2.40.170.20">
    <property type="entry name" value="TonB-dependent receptor, beta-barrel domain"/>
    <property type="match status" value="1"/>
</dbReference>
<evidence type="ECO:0000256" key="3">
    <source>
        <dbReference type="ARBA" id="ARBA00022448"/>
    </source>
</evidence>
<evidence type="ECO:0000313" key="13">
    <source>
        <dbReference type="Proteomes" id="UP000052138"/>
    </source>
</evidence>
<evidence type="ECO:0000259" key="11">
    <source>
        <dbReference type="Pfam" id="PF00593"/>
    </source>
</evidence>
<keyword evidence="8" id="KW-0472">Membrane</keyword>
<evidence type="ECO:0000256" key="4">
    <source>
        <dbReference type="ARBA" id="ARBA00022452"/>
    </source>
</evidence>
<protein>
    <recommendedName>
        <fullName evidence="11">TonB-dependent receptor-like beta-barrel domain-containing protein</fullName>
    </recommendedName>
</protein>
<evidence type="ECO:0000313" key="12">
    <source>
        <dbReference type="EMBL" id="KRP28600.1"/>
    </source>
</evidence>
<dbReference type="SUPFAM" id="SSF56935">
    <property type="entry name" value="Porins"/>
    <property type="match status" value="1"/>
</dbReference>
<keyword evidence="6" id="KW-0732">Signal</keyword>
<reference evidence="12 13" key="1">
    <citation type="submission" date="2015-10" db="EMBL/GenBank/DDBJ databases">
        <title>Metagenome-Assembled Genomes uncover a global brackish microbiome.</title>
        <authorList>
            <person name="Hugerth L.W."/>
            <person name="Larsson J."/>
            <person name="Alneberg J."/>
            <person name="Lindh M.V."/>
            <person name="Legrand C."/>
            <person name="Pinhassi J."/>
            <person name="Andersson A.F."/>
        </authorList>
    </citation>
    <scope>NUCLEOTIDE SEQUENCE [LARGE SCALE GENOMIC DNA]</scope>
    <source>
        <strain evidence="12">BACL3 MAG-120924-bin41</strain>
    </source>
</reference>
<evidence type="ECO:0000256" key="9">
    <source>
        <dbReference type="ARBA" id="ARBA00023170"/>
    </source>
</evidence>
<keyword evidence="3" id="KW-0813">Transport</keyword>
<accession>A0A0R2WXE6</accession>
<comment type="subcellular location">
    <subcellularLocation>
        <location evidence="1">Cell outer membrane</location>
        <topology evidence="1">Multi-pass membrane protein</topology>
    </subcellularLocation>
</comment>
<evidence type="ECO:0000256" key="5">
    <source>
        <dbReference type="ARBA" id="ARBA00022692"/>
    </source>
</evidence>
<organism evidence="12 13">
    <name type="scientific">OM182 bacterium BACL3 MAG-120924-bin41</name>
    <dbReference type="NCBI Taxonomy" id="1655632"/>
    <lineage>
        <taxon>Bacteria</taxon>
        <taxon>Pseudomonadati</taxon>
        <taxon>Pseudomonadota</taxon>
        <taxon>Gammaproteobacteria</taxon>
        <taxon>OMG group</taxon>
        <taxon>OM182 clade</taxon>
    </lineage>
</organism>
<evidence type="ECO:0000256" key="2">
    <source>
        <dbReference type="ARBA" id="ARBA00008143"/>
    </source>
</evidence>
<sequence length="522" mass="58890">RQITLEQGPRGSQRVKAQLGQDQGNFKQLLLVNGTSEEGYRDESGFDQQKLTYLYNYTTSNGWALDGGITHVNLNQETAGFVTGFESYKGASRTGNPNPEAYRDSKNTRAWTTFTKTLGDWDVVLTPYLRDIDMNFIQHFLPGQPVEETAHQSIGLQSVAFTDLANGAQLAVGFDAEVTDGSLTQTQPNPTEGSFFLRNSIPQGKHYDYQVDIEQVAAFVSYEQSFQSGWDLSLGLRVEDTNYDYDNRMIDGRTDEFGVACRFGCRYNRPGDRSDSFTNLSPKLGLSYALNDFHSLQLRAQRGFRAPQASEMYRLQNDQNIADLDSVELDSYEVEFKGAGEGWAYSAGYYFMDKQNEIVTNSARVNLNNSHTQHTGLEFSLGLDITETLALAAVYNFAEHTYENSEISGGIDIQGNNVDTAPRQFGNLRLRWTPSERVTSELELVSMGEYYTNPENTASYSGHNLLNLRTQYTVNDSVQIYANILNLDNREYAERADWTTFTDDRYFPGEPRRAFIGITINY</sequence>
<dbReference type="InterPro" id="IPR036942">
    <property type="entry name" value="Beta-barrel_TonB_sf"/>
</dbReference>
<dbReference type="EMBL" id="LIDJ01000134">
    <property type="protein sequence ID" value="KRP28600.1"/>
    <property type="molecule type" value="Genomic_DNA"/>
</dbReference>
<name>A0A0R2WXE6_9GAMM</name>
<dbReference type="PANTHER" id="PTHR30069:SF29">
    <property type="entry name" value="HEMOGLOBIN AND HEMOGLOBIN-HAPTOGLOBIN-BINDING PROTEIN 1-RELATED"/>
    <property type="match status" value="1"/>
</dbReference>
<keyword evidence="7" id="KW-0798">TonB box</keyword>
<dbReference type="GO" id="GO:0044718">
    <property type="term" value="P:siderophore transmembrane transport"/>
    <property type="evidence" value="ECO:0007669"/>
    <property type="project" value="TreeGrafter"/>
</dbReference>
<evidence type="ECO:0000256" key="6">
    <source>
        <dbReference type="ARBA" id="ARBA00022729"/>
    </source>
</evidence>
<feature type="non-terminal residue" evidence="12">
    <location>
        <position position="1"/>
    </location>
</feature>
<dbReference type="PANTHER" id="PTHR30069">
    <property type="entry name" value="TONB-DEPENDENT OUTER MEMBRANE RECEPTOR"/>
    <property type="match status" value="1"/>
</dbReference>
<dbReference type="InterPro" id="IPR039426">
    <property type="entry name" value="TonB-dep_rcpt-like"/>
</dbReference>
<evidence type="ECO:0000256" key="8">
    <source>
        <dbReference type="ARBA" id="ARBA00023136"/>
    </source>
</evidence>
<keyword evidence="4" id="KW-1134">Transmembrane beta strand</keyword>
<evidence type="ECO:0000256" key="7">
    <source>
        <dbReference type="ARBA" id="ARBA00023077"/>
    </source>
</evidence>
<dbReference type="Pfam" id="PF00593">
    <property type="entry name" value="TonB_dep_Rec_b-barrel"/>
    <property type="match status" value="1"/>
</dbReference>
<evidence type="ECO:0000256" key="1">
    <source>
        <dbReference type="ARBA" id="ARBA00004571"/>
    </source>
</evidence>
<dbReference type="InterPro" id="IPR000531">
    <property type="entry name" value="Beta-barrel_TonB"/>
</dbReference>
<dbReference type="Proteomes" id="UP000052138">
    <property type="component" value="Unassembled WGS sequence"/>
</dbReference>
<dbReference type="AlphaFoldDB" id="A0A0R2WXE6"/>
<proteinExistence type="inferred from homology"/>
<dbReference type="GO" id="GO:0009279">
    <property type="term" value="C:cell outer membrane"/>
    <property type="evidence" value="ECO:0007669"/>
    <property type="project" value="UniProtKB-SubCell"/>
</dbReference>
<keyword evidence="5" id="KW-0812">Transmembrane</keyword>
<evidence type="ECO:0000256" key="10">
    <source>
        <dbReference type="ARBA" id="ARBA00023237"/>
    </source>
</evidence>
<feature type="domain" description="TonB-dependent receptor-like beta-barrel" evidence="11">
    <location>
        <begin position="39"/>
        <end position="487"/>
    </location>
</feature>
<keyword evidence="9" id="KW-0675">Receptor</keyword>
<dbReference type="GO" id="GO:0015344">
    <property type="term" value="F:siderophore uptake transmembrane transporter activity"/>
    <property type="evidence" value="ECO:0007669"/>
    <property type="project" value="TreeGrafter"/>
</dbReference>
<gene>
    <name evidence="12" type="ORF">ABS30_05300</name>
</gene>
<comment type="similarity">
    <text evidence="2">Belongs to the TonB-dependent receptor family. Hemoglobin/haptoglobin binding protein subfamily.</text>
</comment>